<evidence type="ECO:0000313" key="2">
    <source>
        <dbReference type="EMBL" id="KAK6169617.1"/>
    </source>
</evidence>
<dbReference type="SUPFAM" id="SSF47391">
    <property type="entry name" value="Dimerization-anchoring domain of cAMP-dependent PK regulatory subunit"/>
    <property type="match status" value="1"/>
</dbReference>
<sequence length="116" mass="13235">MSASREQAKQYLASHKIPQMFESLLSCLMIERPADPVTFIESKMSHIKDVGLHNVNWETFVMHLHPYRDPVRLSLVRDGSKYEKELMDNGSNNTSMTSPPSSYNGTELFELTEAQS</sequence>
<accession>A0AAN8P3G2</accession>
<feature type="compositionally biased region" description="Low complexity" evidence="1">
    <location>
        <begin position="91"/>
        <end position="102"/>
    </location>
</feature>
<comment type="caution">
    <text evidence="2">The sequence shown here is derived from an EMBL/GenBank/DDBJ whole genome shotgun (WGS) entry which is preliminary data.</text>
</comment>
<dbReference type="EMBL" id="JAZGQO010000015">
    <property type="protein sequence ID" value="KAK6169617.1"/>
    <property type="molecule type" value="Genomic_DNA"/>
</dbReference>
<dbReference type="Gene3D" id="1.20.890.10">
    <property type="entry name" value="cAMP-dependent protein kinase regulatory subunit, dimerization-anchoring domain"/>
    <property type="match status" value="1"/>
</dbReference>
<dbReference type="CDD" id="cd22961">
    <property type="entry name" value="DD_TEX55-like"/>
    <property type="match status" value="1"/>
</dbReference>
<evidence type="ECO:0000313" key="3">
    <source>
        <dbReference type="Proteomes" id="UP001347796"/>
    </source>
</evidence>
<organism evidence="2 3">
    <name type="scientific">Patella caerulea</name>
    <name type="common">Rayed Mediterranean limpet</name>
    <dbReference type="NCBI Taxonomy" id="87958"/>
    <lineage>
        <taxon>Eukaryota</taxon>
        <taxon>Metazoa</taxon>
        <taxon>Spiralia</taxon>
        <taxon>Lophotrochozoa</taxon>
        <taxon>Mollusca</taxon>
        <taxon>Gastropoda</taxon>
        <taxon>Patellogastropoda</taxon>
        <taxon>Patelloidea</taxon>
        <taxon>Patellidae</taxon>
        <taxon>Patella</taxon>
    </lineage>
</organism>
<dbReference type="AlphaFoldDB" id="A0AAN8P3G2"/>
<gene>
    <name evidence="2" type="ORF">SNE40_020628</name>
</gene>
<keyword evidence="3" id="KW-1185">Reference proteome</keyword>
<proteinExistence type="predicted"/>
<reference evidence="2 3" key="1">
    <citation type="submission" date="2024-01" db="EMBL/GenBank/DDBJ databases">
        <title>The genome of the rayed Mediterranean limpet Patella caerulea (Linnaeus, 1758).</title>
        <authorList>
            <person name="Anh-Thu Weber A."/>
            <person name="Halstead-Nussloch G."/>
        </authorList>
    </citation>
    <scope>NUCLEOTIDE SEQUENCE [LARGE SCALE GENOMIC DNA]</scope>
    <source>
        <strain evidence="2">AATW-2023a</strain>
        <tissue evidence="2">Whole specimen</tissue>
    </source>
</reference>
<evidence type="ECO:0000256" key="1">
    <source>
        <dbReference type="SAM" id="MobiDB-lite"/>
    </source>
</evidence>
<dbReference type="Proteomes" id="UP001347796">
    <property type="component" value="Unassembled WGS sequence"/>
</dbReference>
<protein>
    <submittedName>
        <fullName evidence="2">Uncharacterized protein</fullName>
    </submittedName>
</protein>
<name>A0AAN8P3G2_PATCE</name>
<feature type="region of interest" description="Disordered" evidence="1">
    <location>
        <begin position="85"/>
        <end position="116"/>
    </location>
</feature>